<dbReference type="GO" id="GO:0000976">
    <property type="term" value="F:transcription cis-regulatory region binding"/>
    <property type="evidence" value="ECO:0007669"/>
    <property type="project" value="TreeGrafter"/>
</dbReference>
<feature type="domain" description="HTH tetR-type" evidence="7">
    <location>
        <begin position="19"/>
        <end position="79"/>
    </location>
</feature>
<proteinExistence type="predicted"/>
<dbReference type="InterPro" id="IPR004111">
    <property type="entry name" value="Repressor_TetR_C"/>
</dbReference>
<dbReference type="PROSITE" id="PS50977">
    <property type="entry name" value="HTH_TETR_2"/>
    <property type="match status" value="1"/>
</dbReference>
<keyword evidence="1" id="KW-0678">Repressor</keyword>
<dbReference type="eggNOG" id="COG1309">
    <property type="taxonomic scope" value="Bacteria"/>
</dbReference>
<keyword evidence="3 5" id="KW-0238">DNA-binding</keyword>
<protein>
    <submittedName>
        <fullName evidence="8">Regulatory protein, tetR family</fullName>
    </submittedName>
</protein>
<evidence type="ECO:0000256" key="6">
    <source>
        <dbReference type="SAM" id="MobiDB-lite"/>
    </source>
</evidence>
<dbReference type="STRING" id="1079994.SAMN04488565_1142"/>
<dbReference type="OrthoDB" id="3432043at2"/>
<dbReference type="GO" id="GO:0046677">
    <property type="term" value="P:response to antibiotic"/>
    <property type="evidence" value="ECO:0007669"/>
    <property type="project" value="InterPro"/>
</dbReference>
<dbReference type="SUPFAM" id="SSF46689">
    <property type="entry name" value="Homeodomain-like"/>
    <property type="match status" value="1"/>
</dbReference>
<evidence type="ECO:0000256" key="3">
    <source>
        <dbReference type="ARBA" id="ARBA00023125"/>
    </source>
</evidence>
<dbReference type="InterPro" id="IPR009057">
    <property type="entry name" value="Homeodomain-like_sf"/>
</dbReference>
<dbReference type="Pfam" id="PF02909">
    <property type="entry name" value="TetR_C_1"/>
    <property type="match status" value="1"/>
</dbReference>
<dbReference type="InterPro" id="IPR001647">
    <property type="entry name" value="HTH_TetR"/>
</dbReference>
<dbReference type="Gene3D" id="1.10.357.10">
    <property type="entry name" value="Tetracycline Repressor, domain 2"/>
    <property type="match status" value="1"/>
</dbReference>
<dbReference type="GO" id="GO:0003700">
    <property type="term" value="F:DNA-binding transcription factor activity"/>
    <property type="evidence" value="ECO:0007669"/>
    <property type="project" value="TreeGrafter"/>
</dbReference>
<keyword evidence="2" id="KW-0805">Transcription regulation</keyword>
<name>A0A1H0YSD3_9MICO</name>
<dbReference type="PANTHER" id="PTHR30055">
    <property type="entry name" value="HTH-TYPE TRANSCRIPTIONAL REGULATOR RUTR"/>
    <property type="match status" value="1"/>
</dbReference>
<dbReference type="EMBL" id="FNKB01000001">
    <property type="protein sequence ID" value="SDQ17988.1"/>
    <property type="molecule type" value="Genomic_DNA"/>
</dbReference>
<gene>
    <name evidence="8" type="ORF">SAMN04488565_1142</name>
</gene>
<organism evidence="8 9">
    <name type="scientific">Leucobacter chromiiresistens</name>
    <dbReference type="NCBI Taxonomy" id="1079994"/>
    <lineage>
        <taxon>Bacteria</taxon>
        <taxon>Bacillati</taxon>
        <taxon>Actinomycetota</taxon>
        <taxon>Actinomycetes</taxon>
        <taxon>Micrococcales</taxon>
        <taxon>Microbacteriaceae</taxon>
        <taxon>Leucobacter</taxon>
    </lineage>
</organism>
<evidence type="ECO:0000256" key="4">
    <source>
        <dbReference type="ARBA" id="ARBA00023163"/>
    </source>
</evidence>
<dbReference type="PANTHER" id="PTHR30055:SF151">
    <property type="entry name" value="TRANSCRIPTIONAL REGULATORY PROTEIN"/>
    <property type="match status" value="1"/>
</dbReference>
<keyword evidence="4" id="KW-0804">Transcription</keyword>
<reference evidence="8 9" key="1">
    <citation type="submission" date="2016-10" db="EMBL/GenBank/DDBJ databases">
        <authorList>
            <person name="de Groot N.N."/>
        </authorList>
    </citation>
    <scope>NUCLEOTIDE SEQUENCE [LARGE SCALE GENOMIC DNA]</scope>
    <source>
        <strain evidence="8 9">DSM 22788</strain>
    </source>
</reference>
<evidence type="ECO:0000256" key="1">
    <source>
        <dbReference type="ARBA" id="ARBA00022491"/>
    </source>
</evidence>
<dbReference type="InterPro" id="IPR050109">
    <property type="entry name" value="HTH-type_TetR-like_transc_reg"/>
</dbReference>
<evidence type="ECO:0000256" key="2">
    <source>
        <dbReference type="ARBA" id="ARBA00023015"/>
    </source>
</evidence>
<dbReference type="AlphaFoldDB" id="A0A1H0YSD3"/>
<dbReference type="Pfam" id="PF00440">
    <property type="entry name" value="TetR_N"/>
    <property type="match status" value="1"/>
</dbReference>
<dbReference type="GO" id="GO:0045892">
    <property type="term" value="P:negative regulation of DNA-templated transcription"/>
    <property type="evidence" value="ECO:0007669"/>
    <property type="project" value="InterPro"/>
</dbReference>
<dbReference type="InterPro" id="IPR003012">
    <property type="entry name" value="Tet_transcr_reg_TetR"/>
</dbReference>
<evidence type="ECO:0000313" key="9">
    <source>
        <dbReference type="Proteomes" id="UP000182690"/>
    </source>
</evidence>
<accession>A0A1H0YSD3</accession>
<evidence type="ECO:0000313" key="8">
    <source>
        <dbReference type="EMBL" id="SDQ17988.1"/>
    </source>
</evidence>
<feature type="region of interest" description="Disordered" evidence="6">
    <location>
        <begin position="227"/>
        <end position="247"/>
    </location>
</feature>
<dbReference type="InterPro" id="IPR036271">
    <property type="entry name" value="Tet_transcr_reg_TetR-rel_C_sf"/>
</dbReference>
<feature type="DNA-binding region" description="H-T-H motif" evidence="5">
    <location>
        <begin position="42"/>
        <end position="61"/>
    </location>
</feature>
<dbReference type="RefSeq" id="WP_074690000.1">
    <property type="nucleotide sequence ID" value="NZ_FNKB01000001.1"/>
</dbReference>
<sequence length="247" mass="26073">MTAEGTPKRRRAGRPKQNVLSPRLIHETALRLIDRHGVEGAGMRAIAAELGVRPSSLYNHVAGQHELIAGVRDLVSERIPTAPFADRPWDEALELWARGYRLAFASHPPTIALLAVQPLTADSATSLMYDAVAAALVRAGWPEERALSVIVAFECFILGAALDLAADPTMLDPGRRDDVPAFSGVYRARGAALDASGASPADDAFEIGLRAMLAGLRAEYARLGAEAPGEAGRAPGEAGEAPGGARR</sequence>
<dbReference type="PRINTS" id="PR00400">
    <property type="entry name" value="TETREPRESSOR"/>
</dbReference>
<evidence type="ECO:0000259" key="7">
    <source>
        <dbReference type="PROSITE" id="PS50977"/>
    </source>
</evidence>
<evidence type="ECO:0000256" key="5">
    <source>
        <dbReference type="PROSITE-ProRule" id="PRU00335"/>
    </source>
</evidence>
<dbReference type="SUPFAM" id="SSF48498">
    <property type="entry name" value="Tetracyclin repressor-like, C-terminal domain"/>
    <property type="match status" value="1"/>
</dbReference>
<dbReference type="Proteomes" id="UP000182690">
    <property type="component" value="Unassembled WGS sequence"/>
</dbReference>